<accession>A0A195FCI5</accession>
<dbReference type="EMBL" id="KQ981677">
    <property type="protein sequence ID" value="KYN38106.1"/>
    <property type="molecule type" value="Genomic_DNA"/>
</dbReference>
<gene>
    <name evidence="1" type="ORF">ALC56_07506</name>
</gene>
<organism evidence="1 2">
    <name type="scientific">Trachymyrmex septentrionalis</name>
    <dbReference type="NCBI Taxonomy" id="34720"/>
    <lineage>
        <taxon>Eukaryota</taxon>
        <taxon>Metazoa</taxon>
        <taxon>Ecdysozoa</taxon>
        <taxon>Arthropoda</taxon>
        <taxon>Hexapoda</taxon>
        <taxon>Insecta</taxon>
        <taxon>Pterygota</taxon>
        <taxon>Neoptera</taxon>
        <taxon>Endopterygota</taxon>
        <taxon>Hymenoptera</taxon>
        <taxon>Apocrita</taxon>
        <taxon>Aculeata</taxon>
        <taxon>Formicoidea</taxon>
        <taxon>Formicidae</taxon>
        <taxon>Myrmicinae</taxon>
        <taxon>Trachymyrmex</taxon>
    </lineage>
</organism>
<dbReference type="Proteomes" id="UP000078541">
    <property type="component" value="Unassembled WGS sequence"/>
</dbReference>
<dbReference type="Gene3D" id="1.10.10.1450">
    <property type="match status" value="1"/>
</dbReference>
<name>A0A195FCI5_9HYME</name>
<evidence type="ECO:0000313" key="1">
    <source>
        <dbReference type="EMBL" id="KYN38106.1"/>
    </source>
</evidence>
<sequence>ISTFEPNKRHLYEVLIFCFKWKKTAAEILANKNLGLPLSRFSGYLEEKARYLKKTFPLYPINIFPMLNNPPVKLCRLLFSFFKAIGYLESRLLFLLLIPLVSFTAPEGKGGGTSTFDIVCGKLEMSGIRLAK</sequence>
<protein>
    <recommendedName>
        <fullName evidence="3">Mos1 transposase HTH domain-containing protein</fullName>
    </recommendedName>
</protein>
<keyword evidence="2" id="KW-1185">Reference proteome</keyword>
<reference evidence="1 2" key="1">
    <citation type="submission" date="2016-03" db="EMBL/GenBank/DDBJ databases">
        <title>Trachymyrmex septentrionalis WGS genome.</title>
        <authorList>
            <person name="Nygaard S."/>
            <person name="Hu H."/>
            <person name="Boomsma J."/>
            <person name="Zhang G."/>
        </authorList>
    </citation>
    <scope>NUCLEOTIDE SEQUENCE [LARGE SCALE GENOMIC DNA]</scope>
    <source>
        <strain evidence="1">Tsep2-gDNA-1</strain>
        <tissue evidence="1">Whole body</tissue>
    </source>
</reference>
<dbReference type="AlphaFoldDB" id="A0A195FCI5"/>
<evidence type="ECO:0000313" key="2">
    <source>
        <dbReference type="Proteomes" id="UP000078541"/>
    </source>
</evidence>
<feature type="non-terminal residue" evidence="1">
    <location>
        <position position="1"/>
    </location>
</feature>
<proteinExistence type="predicted"/>
<evidence type="ECO:0008006" key="3">
    <source>
        <dbReference type="Google" id="ProtNLM"/>
    </source>
</evidence>